<keyword evidence="3" id="KW-1003">Cell membrane</keyword>
<feature type="transmembrane region" description="Helical" evidence="7">
    <location>
        <begin position="145"/>
        <end position="167"/>
    </location>
</feature>
<comment type="caution">
    <text evidence="10">The sequence shown here is derived from an EMBL/GenBank/DDBJ whole genome shotgun (WGS) entry which is preliminary data.</text>
</comment>
<feature type="transmembrane region" description="Helical" evidence="7">
    <location>
        <begin position="209"/>
        <end position="230"/>
    </location>
</feature>
<keyword evidence="11" id="KW-1185">Reference proteome</keyword>
<dbReference type="Proteomes" id="UP000675409">
    <property type="component" value="Unassembled WGS sequence"/>
</dbReference>
<dbReference type="PROSITE" id="PS50928">
    <property type="entry name" value="ABC_TM1"/>
    <property type="match status" value="1"/>
</dbReference>
<evidence type="ECO:0000256" key="8">
    <source>
        <dbReference type="SAM" id="MobiDB-lite"/>
    </source>
</evidence>
<dbReference type="InterPro" id="IPR035906">
    <property type="entry name" value="MetI-like_sf"/>
</dbReference>
<sequence>MARTNATDASASGAARTNPTHSNGTGASSPGASSPGRNGTGASSPGARRPRTGVNRTRPSRRRPAHSSASEARGASRWVVLAVLVLLALYAVGPLWWLLVAATKNRPDLYSTNGLWFADFNLFENLGALLTYQDGIFTRWLWNTVVYSGLGSIGLTAVALAAGYGLAKYSYRGKGFTMALIIGSFLIPGSLLIVPTFLLFTRIGLYDTIWAMILPGMFGSFSVYLAKVYAEGAVPGELIDAARIDGAGEYRIFLSIGSRLLSTAGATIFLLHFVASWNTFMWPLVFLKGAEKWPVMLGLYSWLQRGTDSQYDLTGLVITGALVSTIPMVLLMVSMQRYWRSGVTIGSLK</sequence>
<dbReference type="EMBL" id="JABBYC010000073">
    <property type="protein sequence ID" value="MBL0888703.1"/>
    <property type="molecule type" value="Genomic_DNA"/>
</dbReference>
<evidence type="ECO:0000256" key="2">
    <source>
        <dbReference type="ARBA" id="ARBA00022448"/>
    </source>
</evidence>
<dbReference type="CDD" id="cd06261">
    <property type="entry name" value="TM_PBP2"/>
    <property type="match status" value="1"/>
</dbReference>
<evidence type="ECO:0000256" key="4">
    <source>
        <dbReference type="ARBA" id="ARBA00022692"/>
    </source>
</evidence>
<keyword evidence="4 7" id="KW-0812">Transmembrane</keyword>
<evidence type="ECO:0000256" key="3">
    <source>
        <dbReference type="ARBA" id="ARBA00022475"/>
    </source>
</evidence>
<gene>
    <name evidence="10" type="ORF">HGK34_20895</name>
</gene>
<dbReference type="SUPFAM" id="SSF161098">
    <property type="entry name" value="MetI-like"/>
    <property type="match status" value="1"/>
</dbReference>
<dbReference type="PANTHER" id="PTHR43744:SF12">
    <property type="entry name" value="ABC TRANSPORTER PERMEASE PROTEIN MG189-RELATED"/>
    <property type="match status" value="1"/>
</dbReference>
<evidence type="ECO:0000256" key="6">
    <source>
        <dbReference type="ARBA" id="ARBA00023136"/>
    </source>
</evidence>
<keyword evidence="5 7" id="KW-1133">Transmembrane helix</keyword>
<evidence type="ECO:0000313" key="11">
    <source>
        <dbReference type="Proteomes" id="UP000675409"/>
    </source>
</evidence>
<comment type="similarity">
    <text evidence="7">Belongs to the binding-protein-dependent transport system permease family.</text>
</comment>
<accession>A0ABS1LRR4</accession>
<protein>
    <submittedName>
        <fullName evidence="10">ABC transporter permease subunit</fullName>
    </submittedName>
</protein>
<evidence type="ECO:0000259" key="9">
    <source>
        <dbReference type="PROSITE" id="PS50928"/>
    </source>
</evidence>
<proteinExistence type="inferred from homology"/>
<evidence type="ECO:0000256" key="5">
    <source>
        <dbReference type="ARBA" id="ARBA00022989"/>
    </source>
</evidence>
<dbReference type="PANTHER" id="PTHR43744">
    <property type="entry name" value="ABC TRANSPORTER PERMEASE PROTEIN MG189-RELATED-RELATED"/>
    <property type="match status" value="1"/>
</dbReference>
<feature type="transmembrane region" description="Helical" evidence="7">
    <location>
        <begin position="313"/>
        <end position="333"/>
    </location>
</feature>
<feature type="transmembrane region" description="Helical" evidence="7">
    <location>
        <begin position="179"/>
        <end position="203"/>
    </location>
</feature>
<feature type="domain" description="ABC transmembrane type-1" evidence="9">
    <location>
        <begin position="141"/>
        <end position="335"/>
    </location>
</feature>
<evidence type="ECO:0000256" key="7">
    <source>
        <dbReference type="RuleBase" id="RU363032"/>
    </source>
</evidence>
<dbReference type="InterPro" id="IPR000515">
    <property type="entry name" value="MetI-like"/>
</dbReference>
<reference evidence="10 11" key="1">
    <citation type="journal article" date="2021" name="Arch. Microbiol.">
        <title>Myceligenerans indicum sp. nov., an actinobacterium isolated from mangrove sediment of Sundarbans, India.</title>
        <authorList>
            <person name="Asha K."/>
            <person name="Bhadury P."/>
        </authorList>
    </citation>
    <scope>NUCLEOTIDE SEQUENCE [LARGE SCALE GENOMIC DNA]</scope>
    <source>
        <strain evidence="10 11">I2</strain>
    </source>
</reference>
<dbReference type="Pfam" id="PF00528">
    <property type="entry name" value="BPD_transp_1"/>
    <property type="match status" value="1"/>
</dbReference>
<keyword evidence="2 7" id="KW-0813">Transport</keyword>
<feature type="compositionally biased region" description="Low complexity" evidence="8">
    <location>
        <begin position="22"/>
        <end position="37"/>
    </location>
</feature>
<feature type="transmembrane region" description="Helical" evidence="7">
    <location>
        <begin position="251"/>
        <end position="275"/>
    </location>
</feature>
<feature type="transmembrane region" description="Helical" evidence="7">
    <location>
        <begin position="78"/>
        <end position="99"/>
    </location>
</feature>
<feature type="compositionally biased region" description="Polar residues" evidence="8">
    <location>
        <begin position="1"/>
        <end position="21"/>
    </location>
</feature>
<evidence type="ECO:0000313" key="10">
    <source>
        <dbReference type="EMBL" id="MBL0888703.1"/>
    </source>
</evidence>
<keyword evidence="6 7" id="KW-0472">Membrane</keyword>
<comment type="subcellular location">
    <subcellularLocation>
        <location evidence="1 7">Cell membrane</location>
        <topology evidence="1 7">Multi-pass membrane protein</topology>
    </subcellularLocation>
</comment>
<name>A0ABS1LRR4_9MICO</name>
<feature type="region of interest" description="Disordered" evidence="8">
    <location>
        <begin position="1"/>
        <end position="69"/>
    </location>
</feature>
<organism evidence="10 11">
    <name type="scientific">Myceligenerans indicum</name>
    <dbReference type="NCBI Taxonomy" id="2593663"/>
    <lineage>
        <taxon>Bacteria</taxon>
        <taxon>Bacillati</taxon>
        <taxon>Actinomycetota</taxon>
        <taxon>Actinomycetes</taxon>
        <taxon>Micrococcales</taxon>
        <taxon>Promicromonosporaceae</taxon>
        <taxon>Myceligenerans</taxon>
    </lineage>
</organism>
<dbReference type="Gene3D" id="1.10.3720.10">
    <property type="entry name" value="MetI-like"/>
    <property type="match status" value="1"/>
</dbReference>
<dbReference type="RefSeq" id="WP_201851103.1">
    <property type="nucleotide sequence ID" value="NZ_JABBYC010000073.1"/>
</dbReference>
<evidence type="ECO:0000256" key="1">
    <source>
        <dbReference type="ARBA" id="ARBA00004651"/>
    </source>
</evidence>